<dbReference type="Pfam" id="PF01326">
    <property type="entry name" value="PPDK_N"/>
    <property type="match status" value="1"/>
</dbReference>
<dbReference type="InterPro" id="IPR036637">
    <property type="entry name" value="Phosphohistidine_dom_sf"/>
</dbReference>
<dbReference type="SUPFAM" id="SSF52009">
    <property type="entry name" value="Phosphohistidine domain"/>
    <property type="match status" value="1"/>
</dbReference>
<accession>A0A1F7HER2</accession>
<evidence type="ECO:0000256" key="1">
    <source>
        <dbReference type="ARBA" id="ARBA00001946"/>
    </source>
</evidence>
<evidence type="ECO:0000256" key="10">
    <source>
        <dbReference type="ARBA" id="ARBA00022777"/>
    </source>
</evidence>
<dbReference type="Proteomes" id="UP000177199">
    <property type="component" value="Unassembled WGS sequence"/>
</dbReference>
<dbReference type="PANTHER" id="PTHR43030">
    <property type="entry name" value="PHOSPHOENOLPYRUVATE SYNTHASE"/>
    <property type="match status" value="1"/>
</dbReference>
<dbReference type="InterPro" id="IPR006319">
    <property type="entry name" value="PEP_synth"/>
</dbReference>
<dbReference type="GO" id="GO:0046872">
    <property type="term" value="F:metal ion binding"/>
    <property type="evidence" value="ECO:0007669"/>
    <property type="project" value="UniProtKB-KW"/>
</dbReference>
<evidence type="ECO:0000256" key="12">
    <source>
        <dbReference type="ARBA" id="ARBA00022842"/>
    </source>
</evidence>
<keyword evidence="7 15" id="KW-0808">Transferase</keyword>
<sequence>MIKDSVLWFNEVDKDDVNKVGGKGANLGEMTKAKFPIPYGFIITSKAFEEFLKANNLVKEIQSRLKNLNHENHQQLKDVATSIRDLIESSELSKQFINKIISCYEQLLVMEEKYLKNRVGFFKTGAFKLKSIYKDPFVAVRSSATSEDSSTASFAGQQDSFLNVKGETELIRKVRQCWASLYTERSIYYRKQKHIGEKGLGIAVVVQRMVQSEKSGIAFTVDPMSLDKNSMVIEAILGLGELIVQGKVTPDYYKVSKSSVEILEKKINFQKLMLKKLQIKNKEIKLNAKFGNKQKLSDEEIIKLALSMKDIEKHYFFPQDIEWAIEKNNLYIIQTRPITTLKKTKIKQNDKNTKNYTQLNASELPGETVLAYGDPASPGISAGKVVIIRSPKEISKVKAGDVMVAPQTNPDFVQAMQKATAIVTEKGGRTSHAAIVSRELGIPAVVGVKNATKILKEGYAVKVNGLEGKIYKISEKEIKTIESNKKAKPKKANSKKLKTLTRIYVNLSEPEQADDISKKNVDGIGLLRAEFIIAEIGVHPKLYIKQGKEKEFVDKLSNKLLEFAKAFSPRPVIYRATDFKTNEYRHLKGGINFEQKEENPMLGFRGAIRYIHNPDVFRLELRALQKIWEKDYRNLHLMIPFLRRPWELIKIKEIIESEGMFDLPGFKLYIMVEVPSVALELEEFLKIGVDGVSIGTNDLTMMMLGLDRDNENVAELYDERVSSVVSLLEHVVKTAVKYNVDCGICGQAASDYPDLVEKLIEAGITSLSVNTDAIDRTRELVFNIEKRYGRKITLKK</sequence>
<evidence type="ECO:0000256" key="7">
    <source>
        <dbReference type="ARBA" id="ARBA00022679"/>
    </source>
</evidence>
<comment type="pathway">
    <text evidence="3 15">Carbohydrate biosynthesis; gluconeogenesis.</text>
</comment>
<gene>
    <name evidence="20" type="ORF">A3F29_00710</name>
</gene>
<dbReference type="GO" id="GO:0006094">
    <property type="term" value="P:gluconeogenesis"/>
    <property type="evidence" value="ECO:0007669"/>
    <property type="project" value="UniProtKB-UniPathway"/>
</dbReference>
<evidence type="ECO:0000259" key="18">
    <source>
        <dbReference type="Pfam" id="PF01326"/>
    </source>
</evidence>
<dbReference type="InterPro" id="IPR015813">
    <property type="entry name" value="Pyrv/PenolPyrv_kinase-like_dom"/>
</dbReference>
<evidence type="ECO:0000256" key="14">
    <source>
        <dbReference type="ARBA" id="ARBA00047700"/>
    </source>
</evidence>
<dbReference type="InterPro" id="IPR018274">
    <property type="entry name" value="PEP_util_AS"/>
</dbReference>
<evidence type="ECO:0000259" key="17">
    <source>
        <dbReference type="Pfam" id="PF00391"/>
    </source>
</evidence>
<evidence type="ECO:0000256" key="15">
    <source>
        <dbReference type="PIRNR" id="PIRNR000854"/>
    </source>
</evidence>
<feature type="domain" description="PEP-utilising enzyme C-terminal" evidence="19">
    <location>
        <begin position="498"/>
        <end position="784"/>
    </location>
</feature>
<evidence type="ECO:0000256" key="3">
    <source>
        <dbReference type="ARBA" id="ARBA00004742"/>
    </source>
</evidence>
<keyword evidence="12 15" id="KW-0460">Magnesium</keyword>
<evidence type="ECO:0000313" key="20">
    <source>
        <dbReference type="EMBL" id="OGK29759.1"/>
    </source>
</evidence>
<keyword evidence="16" id="KW-0175">Coiled coil</keyword>
<reference evidence="20 21" key="1">
    <citation type="journal article" date="2016" name="Nat. Commun.">
        <title>Thousands of microbial genomes shed light on interconnected biogeochemical processes in an aquifer system.</title>
        <authorList>
            <person name="Anantharaman K."/>
            <person name="Brown C.T."/>
            <person name="Hug L.A."/>
            <person name="Sharon I."/>
            <person name="Castelle C.J."/>
            <person name="Probst A.J."/>
            <person name="Thomas B.C."/>
            <person name="Singh A."/>
            <person name="Wilkins M.J."/>
            <person name="Karaoz U."/>
            <person name="Brodie E.L."/>
            <person name="Williams K.H."/>
            <person name="Hubbard S.S."/>
            <person name="Banfield J.F."/>
        </authorList>
    </citation>
    <scope>NUCLEOTIDE SEQUENCE [LARGE SCALE GENOMIC DNA]</scope>
</reference>
<dbReference type="GO" id="GO:0005524">
    <property type="term" value="F:ATP binding"/>
    <property type="evidence" value="ECO:0007669"/>
    <property type="project" value="UniProtKB-KW"/>
</dbReference>
<dbReference type="InterPro" id="IPR008279">
    <property type="entry name" value="PEP-util_enz_mobile_dom"/>
</dbReference>
<dbReference type="Gene3D" id="3.30.1490.20">
    <property type="entry name" value="ATP-grasp fold, A domain"/>
    <property type="match status" value="1"/>
</dbReference>
<dbReference type="Gene3D" id="3.30.470.20">
    <property type="entry name" value="ATP-grasp fold, B domain"/>
    <property type="match status" value="1"/>
</dbReference>
<dbReference type="PRINTS" id="PR01736">
    <property type="entry name" value="PHPHTRNFRASE"/>
</dbReference>
<keyword evidence="11 15" id="KW-0067">ATP-binding</keyword>
<dbReference type="GO" id="GO:0008986">
    <property type="term" value="F:pyruvate, water dikinase activity"/>
    <property type="evidence" value="ECO:0007669"/>
    <property type="project" value="UniProtKB-EC"/>
</dbReference>
<evidence type="ECO:0000256" key="16">
    <source>
        <dbReference type="SAM" id="Coils"/>
    </source>
</evidence>
<comment type="cofactor">
    <cofactor evidence="1 15">
        <name>Mg(2+)</name>
        <dbReference type="ChEBI" id="CHEBI:18420"/>
    </cofactor>
</comment>
<evidence type="ECO:0000256" key="5">
    <source>
        <dbReference type="ARBA" id="ARBA00011996"/>
    </source>
</evidence>
<dbReference type="InterPro" id="IPR040442">
    <property type="entry name" value="Pyrv_kinase-like_dom_sf"/>
</dbReference>
<organism evidence="20 21">
    <name type="scientific">Candidatus Roizmanbacteria bacterium RIFCSPHIGHO2_12_FULL_33_9</name>
    <dbReference type="NCBI Taxonomy" id="1802045"/>
    <lineage>
        <taxon>Bacteria</taxon>
        <taxon>Candidatus Roizmaniibacteriota</taxon>
    </lineage>
</organism>
<dbReference type="SUPFAM" id="SSF56059">
    <property type="entry name" value="Glutathione synthetase ATP-binding domain-like"/>
    <property type="match status" value="1"/>
</dbReference>
<evidence type="ECO:0000256" key="8">
    <source>
        <dbReference type="ARBA" id="ARBA00022723"/>
    </source>
</evidence>
<dbReference type="InterPro" id="IPR000121">
    <property type="entry name" value="PEP_util_C"/>
</dbReference>
<proteinExistence type="inferred from homology"/>
<evidence type="ECO:0000256" key="4">
    <source>
        <dbReference type="ARBA" id="ARBA00007837"/>
    </source>
</evidence>
<dbReference type="Gene3D" id="3.20.20.60">
    <property type="entry name" value="Phosphoenolpyruvate-binding domains"/>
    <property type="match status" value="1"/>
</dbReference>
<comment type="function">
    <text evidence="2 15">Catalyzes the phosphorylation of pyruvate to phosphoenolpyruvate.</text>
</comment>
<feature type="domain" description="Pyruvate phosphate dikinase AMP/ATP-binding" evidence="18">
    <location>
        <begin position="18"/>
        <end position="353"/>
    </location>
</feature>
<dbReference type="InterPro" id="IPR013815">
    <property type="entry name" value="ATP_grasp_subdomain_1"/>
</dbReference>
<dbReference type="NCBIfam" id="TIGR01418">
    <property type="entry name" value="PEP_synth"/>
    <property type="match status" value="1"/>
</dbReference>
<feature type="coiled-coil region" evidence="16">
    <location>
        <begin position="51"/>
        <end position="78"/>
    </location>
</feature>
<comment type="catalytic activity">
    <reaction evidence="14 15">
        <text>pyruvate + ATP + H2O = phosphoenolpyruvate + AMP + phosphate + 2 H(+)</text>
        <dbReference type="Rhea" id="RHEA:11364"/>
        <dbReference type="ChEBI" id="CHEBI:15361"/>
        <dbReference type="ChEBI" id="CHEBI:15377"/>
        <dbReference type="ChEBI" id="CHEBI:15378"/>
        <dbReference type="ChEBI" id="CHEBI:30616"/>
        <dbReference type="ChEBI" id="CHEBI:43474"/>
        <dbReference type="ChEBI" id="CHEBI:58702"/>
        <dbReference type="ChEBI" id="CHEBI:456215"/>
        <dbReference type="EC" id="2.7.9.2"/>
    </reaction>
</comment>
<evidence type="ECO:0000256" key="2">
    <source>
        <dbReference type="ARBA" id="ARBA00002988"/>
    </source>
</evidence>
<name>A0A1F7HER2_9BACT</name>
<protein>
    <recommendedName>
        <fullName evidence="6 15">Phosphoenolpyruvate synthase</fullName>
        <shortName evidence="15">PEP synthase</shortName>
        <ecNumber evidence="5 15">2.7.9.2</ecNumber>
    </recommendedName>
    <alternativeName>
        <fullName evidence="13 15">Pyruvate, water dikinase</fullName>
    </alternativeName>
</protein>
<dbReference type="Pfam" id="PF00391">
    <property type="entry name" value="PEP-utilizers"/>
    <property type="match status" value="1"/>
</dbReference>
<dbReference type="UniPathway" id="UPA00138"/>
<keyword evidence="8 15" id="KW-0479">Metal-binding</keyword>
<evidence type="ECO:0000313" key="21">
    <source>
        <dbReference type="Proteomes" id="UP000177199"/>
    </source>
</evidence>
<dbReference type="PIRSF" id="PIRSF000854">
    <property type="entry name" value="PEP_synthase"/>
    <property type="match status" value="1"/>
</dbReference>
<dbReference type="PROSITE" id="PS00370">
    <property type="entry name" value="PEP_ENZYMES_PHOS_SITE"/>
    <property type="match status" value="1"/>
</dbReference>
<keyword evidence="10 15" id="KW-0418">Kinase</keyword>
<dbReference type="PANTHER" id="PTHR43030:SF1">
    <property type="entry name" value="PHOSPHOENOLPYRUVATE SYNTHASE"/>
    <property type="match status" value="1"/>
</dbReference>
<dbReference type="EC" id="2.7.9.2" evidence="5 15"/>
<evidence type="ECO:0000259" key="19">
    <source>
        <dbReference type="Pfam" id="PF02896"/>
    </source>
</evidence>
<comment type="similarity">
    <text evidence="4 15">Belongs to the PEP-utilizing enzyme family.</text>
</comment>
<evidence type="ECO:0000256" key="13">
    <source>
        <dbReference type="ARBA" id="ARBA00033470"/>
    </source>
</evidence>
<dbReference type="Gene3D" id="3.50.30.10">
    <property type="entry name" value="Phosphohistidine domain"/>
    <property type="match status" value="1"/>
</dbReference>
<keyword evidence="9 15" id="KW-0547">Nucleotide-binding</keyword>
<evidence type="ECO:0000256" key="9">
    <source>
        <dbReference type="ARBA" id="ARBA00022741"/>
    </source>
</evidence>
<dbReference type="EMBL" id="MFZV01000059">
    <property type="protein sequence ID" value="OGK29759.1"/>
    <property type="molecule type" value="Genomic_DNA"/>
</dbReference>
<keyword evidence="20" id="KW-0670">Pyruvate</keyword>
<dbReference type="Pfam" id="PF02896">
    <property type="entry name" value="PEP-utilizers_C"/>
    <property type="match status" value="1"/>
</dbReference>
<comment type="caution">
    <text evidence="20">The sequence shown here is derived from an EMBL/GenBank/DDBJ whole genome shotgun (WGS) entry which is preliminary data.</text>
</comment>
<dbReference type="InterPro" id="IPR002192">
    <property type="entry name" value="PPDK_AMP/ATP-bd"/>
</dbReference>
<dbReference type="SUPFAM" id="SSF51621">
    <property type="entry name" value="Phosphoenolpyruvate/pyruvate domain"/>
    <property type="match status" value="1"/>
</dbReference>
<evidence type="ECO:0000256" key="11">
    <source>
        <dbReference type="ARBA" id="ARBA00022840"/>
    </source>
</evidence>
<dbReference type="NCBIfam" id="NF005057">
    <property type="entry name" value="PRK06464.1"/>
    <property type="match status" value="1"/>
</dbReference>
<dbReference type="AlphaFoldDB" id="A0A1F7HER2"/>
<feature type="domain" description="PEP-utilising enzyme mobile" evidence="17">
    <location>
        <begin position="398"/>
        <end position="468"/>
    </location>
</feature>
<evidence type="ECO:0000256" key="6">
    <source>
        <dbReference type="ARBA" id="ARBA00021623"/>
    </source>
</evidence>